<proteinExistence type="predicted"/>
<evidence type="ECO:0000256" key="1">
    <source>
        <dbReference type="SAM" id="MobiDB-lite"/>
    </source>
</evidence>
<comment type="caution">
    <text evidence="3">The sequence shown here is derived from an EMBL/GenBank/DDBJ whole genome shotgun (WGS) entry which is preliminary data.</text>
</comment>
<dbReference type="Proteomes" id="UP000038010">
    <property type="component" value="Unassembled WGS sequence"/>
</dbReference>
<feature type="transmembrane region" description="Helical" evidence="2">
    <location>
        <begin position="129"/>
        <end position="146"/>
    </location>
</feature>
<dbReference type="RefSeq" id="XP_018001765.1">
    <property type="nucleotide sequence ID" value="XM_018145754.1"/>
</dbReference>
<keyword evidence="2" id="KW-0812">Transmembrane</keyword>
<keyword evidence="2" id="KW-0472">Membrane</keyword>
<feature type="compositionally biased region" description="Polar residues" evidence="1">
    <location>
        <begin position="20"/>
        <end position="40"/>
    </location>
</feature>
<evidence type="ECO:0000313" key="4">
    <source>
        <dbReference type="Proteomes" id="UP000038010"/>
    </source>
</evidence>
<dbReference type="AlphaFoldDB" id="A0A0N1NZL8"/>
<reference evidence="3 4" key="1">
    <citation type="submission" date="2015-06" db="EMBL/GenBank/DDBJ databases">
        <title>Draft genome of the ant-associated black yeast Phialophora attae CBS 131958.</title>
        <authorList>
            <person name="Moreno L.F."/>
            <person name="Stielow B.J."/>
            <person name="de Hoog S."/>
            <person name="Vicente V.A."/>
            <person name="Weiss V.A."/>
            <person name="de Vries M."/>
            <person name="Cruz L.M."/>
            <person name="Souza E.M."/>
        </authorList>
    </citation>
    <scope>NUCLEOTIDE SEQUENCE [LARGE SCALE GENOMIC DNA]</scope>
    <source>
        <strain evidence="3 4">CBS 131958</strain>
    </source>
</reference>
<evidence type="ECO:0000256" key="2">
    <source>
        <dbReference type="SAM" id="Phobius"/>
    </source>
</evidence>
<evidence type="ECO:0000313" key="3">
    <source>
        <dbReference type="EMBL" id="KPI41802.1"/>
    </source>
</evidence>
<protein>
    <submittedName>
        <fullName evidence="3">Uncharacterized protein</fullName>
    </submittedName>
</protein>
<feature type="region of interest" description="Disordered" evidence="1">
    <location>
        <begin position="1"/>
        <end position="55"/>
    </location>
</feature>
<keyword evidence="4" id="KW-1185">Reference proteome</keyword>
<keyword evidence="2" id="KW-1133">Transmembrane helix</keyword>
<name>A0A0N1NZL8_9EURO</name>
<organism evidence="3 4">
    <name type="scientific">Cyphellophora attinorum</name>
    <dbReference type="NCBI Taxonomy" id="1664694"/>
    <lineage>
        <taxon>Eukaryota</taxon>
        <taxon>Fungi</taxon>
        <taxon>Dikarya</taxon>
        <taxon>Ascomycota</taxon>
        <taxon>Pezizomycotina</taxon>
        <taxon>Eurotiomycetes</taxon>
        <taxon>Chaetothyriomycetidae</taxon>
        <taxon>Chaetothyriales</taxon>
        <taxon>Cyphellophoraceae</taxon>
        <taxon>Cyphellophora</taxon>
    </lineage>
</organism>
<accession>A0A0N1NZL8</accession>
<sequence length="147" mass="16029">MAPQNVSIEHPPTYAEVVGCSQSQQESRVSHSPSEQNFGIDSTDAQKKHWDNEAGGPCSNALHGIEPHQAHILPTYDEVAAQESGLTDDLPYENASNTFDHTLQASNASQNVNEKPSKRYRRLHRAEEVASSLFATAVLAAVFIGFV</sequence>
<dbReference type="GeneID" id="28737634"/>
<dbReference type="VEuPathDB" id="FungiDB:AB675_5536"/>
<gene>
    <name evidence="3" type="ORF">AB675_5536</name>
</gene>
<dbReference type="EMBL" id="LFJN01000008">
    <property type="protein sequence ID" value="KPI41802.1"/>
    <property type="molecule type" value="Genomic_DNA"/>
</dbReference>